<protein>
    <submittedName>
        <fullName evidence="1">Uncharacterized protein</fullName>
    </submittedName>
</protein>
<dbReference type="Proteomes" id="UP000828941">
    <property type="component" value="Chromosome 4"/>
</dbReference>
<comment type="caution">
    <text evidence="1">The sequence shown here is derived from an EMBL/GenBank/DDBJ whole genome shotgun (WGS) entry which is preliminary data.</text>
</comment>
<evidence type="ECO:0000313" key="2">
    <source>
        <dbReference type="Proteomes" id="UP000828941"/>
    </source>
</evidence>
<keyword evidence="2" id="KW-1185">Reference proteome</keyword>
<gene>
    <name evidence="1" type="ORF">L6164_010016</name>
</gene>
<dbReference type="EMBL" id="CM039429">
    <property type="protein sequence ID" value="KAI4349426.1"/>
    <property type="molecule type" value="Genomic_DNA"/>
</dbReference>
<sequence>MNKEILYRFSPEIASVPLPLHPQAAEQDFYGFVKYIWWRWQQVELHLPKQRGYGGLLLFLHLQLLQAPCILCSRLEHVTGGKKPEFYKNLLCNSHRSEVSSLIACHIHGNIADGRGMCDDCLLSFTIKIKPNPKTHRLMVGKLGMVHGGFQSSSLSRDLFTGSGGPRPCTCCGKLWKSGHKAQKPLQLKSYGEDVVKSDITLPHAPTQSHLNHRDNLKNIEDKFSGSTASCCLGKSSFDPLSHVGYTELKLPSDSESEFPLSVDNDAISHDDFETHNDPVAQNTPVTPPKRHRSDSNPAKPNNSSPNALPSLLDPHVEPNISNHNGSKLLASDAANDCGLGEINWQKINQNASSDLPELISLDEISPSPNVVNIYNGQSEERDINSCLSQNSPPAALSEFMTLDGTHSYVGATQEKSIDDDRTRDIGLESIKTHEGDSMITTRAAASVETDLIVNDSALVSLTHDNSGKTSEFPVTGKEREVPSAVVEQSTAQEVDRIKEEQKPSQSHQSSPRMSILSSTNPVSHIPYTEMQADASSSNGTQVLQRSASVESGLESLDESNVGEVEGESIGDGYRRQLEYTKKCLSSLQKELEEERNASAIAANQAMAMITRLQEEKASLHMEALQYLRMMEEQAEYDVDALEKANDLLAEKEKEIQDLEAELEFYKTYVADEPMEENIHGGNFDLKQEKVSLQNACVPHVSKNVNNSSNPKTSELYKGSVETVVDEFEEEKLYISECLKSLKMALQQISSTGVSSDKLDCTPEKFEDHKSDQNSSCNGGEPPLGGRAEETDMSIHKSYHTSNGRLTDENGSVASDNDDCSLSKENNHFKSVGPKNTNYKTEVDMVALENQVPDLHDRLGALEVDHDLLERMLNSLRNGKDGLQFIQEIAHQLFELQKIVLKFRWFHALVCQMIVKNQDRDLSSECFECKKRRNFAVPSFMDASNMYLLFVMLTESWEGE</sequence>
<organism evidence="1 2">
    <name type="scientific">Bauhinia variegata</name>
    <name type="common">Purple orchid tree</name>
    <name type="synonym">Phanera variegata</name>
    <dbReference type="NCBI Taxonomy" id="167791"/>
    <lineage>
        <taxon>Eukaryota</taxon>
        <taxon>Viridiplantae</taxon>
        <taxon>Streptophyta</taxon>
        <taxon>Embryophyta</taxon>
        <taxon>Tracheophyta</taxon>
        <taxon>Spermatophyta</taxon>
        <taxon>Magnoliopsida</taxon>
        <taxon>eudicotyledons</taxon>
        <taxon>Gunneridae</taxon>
        <taxon>Pentapetalae</taxon>
        <taxon>rosids</taxon>
        <taxon>fabids</taxon>
        <taxon>Fabales</taxon>
        <taxon>Fabaceae</taxon>
        <taxon>Cercidoideae</taxon>
        <taxon>Cercideae</taxon>
        <taxon>Bauhiniinae</taxon>
        <taxon>Bauhinia</taxon>
    </lineage>
</organism>
<accession>A0ACB9PPG2</accession>
<evidence type="ECO:0000313" key="1">
    <source>
        <dbReference type="EMBL" id="KAI4349426.1"/>
    </source>
</evidence>
<proteinExistence type="predicted"/>
<name>A0ACB9PPG2_BAUVA</name>
<reference evidence="1 2" key="1">
    <citation type="journal article" date="2022" name="DNA Res.">
        <title>Chromosomal-level genome assembly of the orchid tree Bauhinia variegata (Leguminosae; Cercidoideae) supports the allotetraploid origin hypothesis of Bauhinia.</title>
        <authorList>
            <person name="Zhong Y."/>
            <person name="Chen Y."/>
            <person name="Zheng D."/>
            <person name="Pang J."/>
            <person name="Liu Y."/>
            <person name="Luo S."/>
            <person name="Meng S."/>
            <person name="Qian L."/>
            <person name="Wei D."/>
            <person name="Dai S."/>
            <person name="Zhou R."/>
        </authorList>
    </citation>
    <scope>NUCLEOTIDE SEQUENCE [LARGE SCALE GENOMIC DNA]</scope>
    <source>
        <strain evidence="1">BV-YZ2020</strain>
    </source>
</reference>